<dbReference type="AlphaFoldDB" id="A0A2H5PYD8"/>
<evidence type="ECO:0000313" key="2">
    <source>
        <dbReference type="Proteomes" id="UP000236630"/>
    </source>
</evidence>
<protein>
    <recommendedName>
        <fullName evidence="3">Reverse transcriptase domain-containing protein</fullName>
    </recommendedName>
</protein>
<evidence type="ECO:0000313" key="1">
    <source>
        <dbReference type="EMBL" id="GAY57390.1"/>
    </source>
</evidence>
<comment type="caution">
    <text evidence="1">The sequence shown here is derived from an EMBL/GenBank/DDBJ whole genome shotgun (WGS) entry which is preliminary data.</text>
</comment>
<gene>
    <name evidence="1" type="ORF">CUMW_179030</name>
</gene>
<name>A0A2H5PYD8_CITUN</name>
<dbReference type="EMBL" id="BDQV01000161">
    <property type="protein sequence ID" value="GAY57390.1"/>
    <property type="molecule type" value="Genomic_DNA"/>
</dbReference>
<evidence type="ECO:0008006" key="3">
    <source>
        <dbReference type="Google" id="ProtNLM"/>
    </source>
</evidence>
<proteinExistence type="predicted"/>
<accession>A0A2H5PYD8</accession>
<keyword evidence="2" id="KW-1185">Reference proteome</keyword>
<organism evidence="1 2">
    <name type="scientific">Citrus unshiu</name>
    <name type="common">Satsuma mandarin</name>
    <name type="synonym">Citrus nobilis var. unshiu</name>
    <dbReference type="NCBI Taxonomy" id="55188"/>
    <lineage>
        <taxon>Eukaryota</taxon>
        <taxon>Viridiplantae</taxon>
        <taxon>Streptophyta</taxon>
        <taxon>Embryophyta</taxon>
        <taxon>Tracheophyta</taxon>
        <taxon>Spermatophyta</taxon>
        <taxon>Magnoliopsida</taxon>
        <taxon>eudicotyledons</taxon>
        <taxon>Gunneridae</taxon>
        <taxon>Pentapetalae</taxon>
        <taxon>rosids</taxon>
        <taxon>malvids</taxon>
        <taxon>Sapindales</taxon>
        <taxon>Rutaceae</taxon>
        <taxon>Aurantioideae</taxon>
        <taxon>Citrus</taxon>
    </lineage>
</organism>
<dbReference type="Proteomes" id="UP000236630">
    <property type="component" value="Unassembled WGS sequence"/>
</dbReference>
<sequence length="131" mass="14580">MEALGQDADDVEVKNTIFSMPPMKAPGIDGLHGIFFPSQWELVGPSMCKLVKQICFAGKVPAKSELTLAIVKTKIKIKIELSVFFINQFAVCSQPQMGSILRKFKDRADKRTLMVRNGATSTKRVDSVFSW</sequence>
<reference evidence="1 2" key="1">
    <citation type="journal article" date="2017" name="Front. Genet.">
        <title>Draft sequencing of the heterozygous diploid genome of Satsuma (Citrus unshiu Marc.) using a hybrid assembly approach.</title>
        <authorList>
            <person name="Shimizu T."/>
            <person name="Tanizawa Y."/>
            <person name="Mochizuki T."/>
            <person name="Nagasaki H."/>
            <person name="Yoshioka T."/>
            <person name="Toyoda A."/>
            <person name="Fujiyama A."/>
            <person name="Kaminuma E."/>
            <person name="Nakamura Y."/>
        </authorList>
    </citation>
    <scope>NUCLEOTIDE SEQUENCE [LARGE SCALE GENOMIC DNA]</scope>
    <source>
        <strain evidence="2">cv. Miyagawa wase</strain>
    </source>
</reference>